<evidence type="ECO:0000313" key="2">
    <source>
        <dbReference type="EMBL" id="QJA74146.1"/>
    </source>
</evidence>
<proteinExistence type="predicted"/>
<gene>
    <name evidence="2" type="ORF">MM415A02090_0009</name>
</gene>
<sequence>MPDTLENIKEMFDEASIDQKNVFLFGALINLHKDMQEGFKSGQQARQDIINSVNSGFADLKKSCDCRQKKCDNNFVTKKQSKVFGIMILVFSFGIGLGAGWITFYEAFKYAAPMIP</sequence>
<keyword evidence="1" id="KW-1133">Transmembrane helix</keyword>
<keyword evidence="1" id="KW-0472">Membrane</keyword>
<evidence type="ECO:0000256" key="1">
    <source>
        <dbReference type="SAM" id="Phobius"/>
    </source>
</evidence>
<dbReference type="AlphaFoldDB" id="A0A6M3JVS3"/>
<name>A0A6M3JVS3_9ZZZZ</name>
<feature type="transmembrane region" description="Helical" evidence="1">
    <location>
        <begin position="83"/>
        <end position="104"/>
    </location>
</feature>
<reference evidence="2" key="1">
    <citation type="submission" date="2020-03" db="EMBL/GenBank/DDBJ databases">
        <title>The deep terrestrial virosphere.</title>
        <authorList>
            <person name="Holmfeldt K."/>
            <person name="Nilsson E."/>
            <person name="Simone D."/>
            <person name="Lopez-Fernandez M."/>
            <person name="Wu X."/>
            <person name="de Brujin I."/>
            <person name="Lundin D."/>
            <person name="Andersson A."/>
            <person name="Bertilsson S."/>
            <person name="Dopson M."/>
        </authorList>
    </citation>
    <scope>NUCLEOTIDE SEQUENCE</scope>
    <source>
        <strain evidence="2">MM415A02090</strain>
    </source>
</reference>
<accession>A0A6M3JVS3</accession>
<keyword evidence="1" id="KW-0812">Transmembrane</keyword>
<dbReference type="EMBL" id="MT142077">
    <property type="protein sequence ID" value="QJA74146.1"/>
    <property type="molecule type" value="Genomic_DNA"/>
</dbReference>
<organism evidence="2">
    <name type="scientific">viral metagenome</name>
    <dbReference type="NCBI Taxonomy" id="1070528"/>
    <lineage>
        <taxon>unclassified sequences</taxon>
        <taxon>metagenomes</taxon>
        <taxon>organismal metagenomes</taxon>
    </lineage>
</organism>
<protein>
    <submittedName>
        <fullName evidence="2">Uncharacterized protein</fullName>
    </submittedName>
</protein>